<comment type="subcellular location">
    <subcellularLocation>
        <location evidence="1 14">Cell outer membrane</location>
        <topology evidence="1 14">Multi-pass membrane protein</topology>
    </subcellularLocation>
</comment>
<dbReference type="PROSITE" id="PS52016">
    <property type="entry name" value="TONB_DEPENDENT_REC_3"/>
    <property type="match status" value="1"/>
</dbReference>
<evidence type="ECO:0000256" key="9">
    <source>
        <dbReference type="ARBA" id="ARBA00023065"/>
    </source>
</evidence>
<dbReference type="Gene3D" id="2.170.130.10">
    <property type="entry name" value="TonB-dependent receptor, plug domain"/>
    <property type="match status" value="1"/>
</dbReference>
<evidence type="ECO:0000256" key="7">
    <source>
        <dbReference type="ARBA" id="ARBA00022729"/>
    </source>
</evidence>
<organism evidence="18 19">
    <name type="scientific">Alteromonas naphthalenivorans</name>
    <dbReference type="NCBI Taxonomy" id="715451"/>
    <lineage>
        <taxon>Bacteria</taxon>
        <taxon>Pseudomonadati</taxon>
        <taxon>Pseudomonadota</taxon>
        <taxon>Gammaproteobacteria</taxon>
        <taxon>Alteromonadales</taxon>
        <taxon>Alteromonadaceae</taxon>
        <taxon>Alteromonas/Salinimonas group</taxon>
        <taxon>Alteromonas</taxon>
    </lineage>
</organism>
<evidence type="ECO:0000256" key="8">
    <source>
        <dbReference type="ARBA" id="ARBA00023004"/>
    </source>
</evidence>
<sequence length="712" mass="79348">MQRSRTSVKVRLGLKLGKSLGLGLGLSVGGIVLSNAAYAEETMTSESEVEVINVKGTYFNDYKVGDASGAMRANVSLLETSQAVTVIPETIIDEQLATTLGEVLNNDASLSPGSKQRNREVFSSRGFELSSSTGYLRDGHQHWSHYQQPIETLSRVEVIKGPSSILYGQSAPGGLINMVTKQPTASRLLEVSADTDQYGSTRFMLDAGGEITEDTGYRAVLVKQDVNFDREYQNGETRERDRFLGSLVLEHKINDSLIVNAYYDCTNDKAGLDTGAWLDEDANVISNRNTINDFSWAFTDIHVENKGVKLTYFMNPEWQVKVGYNEQSFERQRFESSPRLPSDYEIGNSYTSNPYDRSDDWQFKTAFIDINGEVSFGGIEHNILIGANALDYYYGQLIERGDSITYTVGQPEPAKPDLNFNNDETLSTTEYDYYGVYFQDLMTFNDQWQVAIGGRFDKQSREGADNESLLPKVGVLYHPAENSTVYVNYSEGFEPQSSETIEDELDQNFGMELDATTSKQVELGAKWEVSDRLLVSGALFNIEKTGTLISEQLLNDPLYTTVTTQSGKQTHQGVELAAQGAVTDKWFVMTSMMYLDAEYEKDENFEGNTPVDAPKWSASLWSRYEVTEKLALNAGIFYQGERYADNANTVLKDAYSRVDIGATYRTDIMGKQVDVRLNVENVFDTDYLVGGGINNVTIGDGATARIEFKTSL</sequence>
<feature type="domain" description="TonB-dependent receptor-like beta-barrel" evidence="16">
    <location>
        <begin position="255"/>
        <end position="682"/>
    </location>
</feature>
<dbReference type="InterPro" id="IPR037066">
    <property type="entry name" value="Plug_dom_sf"/>
</dbReference>
<evidence type="ECO:0000256" key="5">
    <source>
        <dbReference type="ARBA" id="ARBA00022496"/>
    </source>
</evidence>
<evidence type="ECO:0000259" key="16">
    <source>
        <dbReference type="Pfam" id="PF00593"/>
    </source>
</evidence>
<dbReference type="InterPro" id="IPR000531">
    <property type="entry name" value="Beta-barrel_TonB"/>
</dbReference>
<dbReference type="CDD" id="cd01347">
    <property type="entry name" value="ligand_gated_channel"/>
    <property type="match status" value="1"/>
</dbReference>
<proteinExistence type="inferred from homology"/>
<keyword evidence="4 14" id="KW-1134">Transmembrane beta strand</keyword>
<dbReference type="GO" id="GO:0038023">
    <property type="term" value="F:signaling receptor activity"/>
    <property type="evidence" value="ECO:0007669"/>
    <property type="project" value="InterPro"/>
</dbReference>
<keyword evidence="9" id="KW-0406">Ion transport</keyword>
<dbReference type="InterPro" id="IPR039426">
    <property type="entry name" value="TonB-dep_rcpt-like"/>
</dbReference>
<dbReference type="eggNOG" id="COG4774">
    <property type="taxonomic scope" value="Bacteria"/>
</dbReference>
<dbReference type="AlphaFoldDB" id="F5ZBY4"/>
<dbReference type="KEGG" id="alt:ambt_03350"/>
<dbReference type="InterPro" id="IPR010105">
    <property type="entry name" value="TonB_sidphr_rcpt"/>
</dbReference>
<gene>
    <name evidence="18" type="ordered locus">ambt_03350</name>
</gene>
<keyword evidence="5" id="KW-0410">Iron transport</keyword>
<evidence type="ECO:0000256" key="6">
    <source>
        <dbReference type="ARBA" id="ARBA00022692"/>
    </source>
</evidence>
<dbReference type="InterPro" id="IPR036942">
    <property type="entry name" value="Beta-barrel_TonB_sf"/>
</dbReference>
<evidence type="ECO:0000256" key="3">
    <source>
        <dbReference type="ARBA" id="ARBA00022448"/>
    </source>
</evidence>
<dbReference type="GO" id="GO:0009279">
    <property type="term" value="C:cell outer membrane"/>
    <property type="evidence" value="ECO:0007669"/>
    <property type="project" value="UniProtKB-SubCell"/>
</dbReference>
<evidence type="ECO:0000256" key="14">
    <source>
        <dbReference type="PROSITE-ProRule" id="PRU01360"/>
    </source>
</evidence>
<keyword evidence="11 14" id="KW-0472">Membrane</keyword>
<evidence type="ECO:0000256" key="2">
    <source>
        <dbReference type="ARBA" id="ARBA00009810"/>
    </source>
</evidence>
<evidence type="ECO:0000256" key="13">
    <source>
        <dbReference type="ARBA" id="ARBA00023237"/>
    </source>
</evidence>
<dbReference type="InterPro" id="IPR012910">
    <property type="entry name" value="Plug_dom"/>
</dbReference>
<dbReference type="SUPFAM" id="SSF56935">
    <property type="entry name" value="Porins"/>
    <property type="match status" value="1"/>
</dbReference>
<evidence type="ECO:0000256" key="1">
    <source>
        <dbReference type="ARBA" id="ARBA00004571"/>
    </source>
</evidence>
<dbReference type="GO" id="GO:0015344">
    <property type="term" value="F:siderophore uptake transmembrane transporter activity"/>
    <property type="evidence" value="ECO:0007669"/>
    <property type="project" value="TreeGrafter"/>
</dbReference>
<keyword evidence="6 14" id="KW-0812">Transmembrane</keyword>
<keyword evidence="3 14" id="KW-0813">Transport</keyword>
<keyword evidence="8" id="KW-0408">Iron</keyword>
<evidence type="ECO:0000313" key="19">
    <source>
        <dbReference type="Proteomes" id="UP000000683"/>
    </source>
</evidence>
<keyword evidence="7" id="KW-0732">Signal</keyword>
<dbReference type="PANTHER" id="PTHR32552">
    <property type="entry name" value="FERRICHROME IRON RECEPTOR-RELATED"/>
    <property type="match status" value="1"/>
</dbReference>
<dbReference type="GO" id="GO:0015891">
    <property type="term" value="P:siderophore transport"/>
    <property type="evidence" value="ECO:0007669"/>
    <property type="project" value="InterPro"/>
</dbReference>
<dbReference type="Proteomes" id="UP000000683">
    <property type="component" value="Chromosome"/>
</dbReference>
<name>F5ZBY4_ALTNA</name>
<protein>
    <submittedName>
        <fullName evidence="18">TonB-dependent receptor</fullName>
    </submittedName>
</protein>
<evidence type="ECO:0000256" key="4">
    <source>
        <dbReference type="ARBA" id="ARBA00022452"/>
    </source>
</evidence>
<keyword evidence="12 18" id="KW-0675">Receptor</keyword>
<dbReference type="Pfam" id="PF07715">
    <property type="entry name" value="Plug"/>
    <property type="match status" value="1"/>
</dbReference>
<accession>F5ZBY4</accession>
<dbReference type="Pfam" id="PF00593">
    <property type="entry name" value="TonB_dep_Rec_b-barrel"/>
    <property type="match status" value="1"/>
</dbReference>
<evidence type="ECO:0000313" key="18">
    <source>
        <dbReference type="EMBL" id="AEF02222.1"/>
    </source>
</evidence>
<feature type="domain" description="TonB-dependent receptor plug" evidence="17">
    <location>
        <begin position="77"/>
        <end position="174"/>
    </location>
</feature>
<dbReference type="EMBL" id="CP002339">
    <property type="protein sequence ID" value="AEF02222.1"/>
    <property type="molecule type" value="Genomic_DNA"/>
</dbReference>
<evidence type="ECO:0000256" key="10">
    <source>
        <dbReference type="ARBA" id="ARBA00023077"/>
    </source>
</evidence>
<dbReference type="PANTHER" id="PTHR32552:SF68">
    <property type="entry name" value="FERRICHROME OUTER MEMBRANE TRANSPORTER_PHAGE RECEPTOR"/>
    <property type="match status" value="1"/>
</dbReference>
<dbReference type="Gene3D" id="2.40.170.20">
    <property type="entry name" value="TonB-dependent receptor, beta-barrel domain"/>
    <property type="match status" value="1"/>
</dbReference>
<dbReference type="NCBIfam" id="TIGR01783">
    <property type="entry name" value="TonB-siderophor"/>
    <property type="match status" value="1"/>
</dbReference>
<keyword evidence="10 15" id="KW-0798">TonB box</keyword>
<evidence type="ECO:0000256" key="15">
    <source>
        <dbReference type="RuleBase" id="RU003357"/>
    </source>
</evidence>
<keyword evidence="19" id="KW-1185">Reference proteome</keyword>
<dbReference type="HOGENOM" id="CLU_008287_9_4_6"/>
<keyword evidence="13 14" id="KW-0998">Cell outer membrane</keyword>
<evidence type="ECO:0000259" key="17">
    <source>
        <dbReference type="Pfam" id="PF07715"/>
    </source>
</evidence>
<evidence type="ECO:0000256" key="12">
    <source>
        <dbReference type="ARBA" id="ARBA00023170"/>
    </source>
</evidence>
<reference evidence="18 19" key="1">
    <citation type="journal article" date="2011" name="J. Bacteriol.">
        <title>Complete genome sequence of the polycyclic aromatic hydrocarbon-degrading bacterium Alteromonas sp. strain SN2.</title>
        <authorList>
            <person name="Jin H.M."/>
            <person name="Jeong H."/>
            <person name="Moon E.J."/>
            <person name="Math R.K."/>
            <person name="Lee K."/>
            <person name="Kim H.J."/>
            <person name="Jeon C.O."/>
            <person name="Oh T.K."/>
            <person name="Kim J.F."/>
        </authorList>
    </citation>
    <scope>NUCLEOTIDE SEQUENCE [LARGE SCALE GENOMIC DNA]</scope>
    <source>
        <strain evidence="19">JCM 17741 / KACC 18427 / KCTC 11700BP / SN2</strain>
    </source>
</reference>
<evidence type="ECO:0000256" key="11">
    <source>
        <dbReference type="ARBA" id="ARBA00023136"/>
    </source>
</evidence>
<comment type="similarity">
    <text evidence="2 14 15">Belongs to the TonB-dependent receptor family.</text>
</comment>